<dbReference type="CDD" id="cd03813">
    <property type="entry name" value="GT4-like"/>
    <property type="match status" value="1"/>
</dbReference>
<feature type="domain" description="DUF3492" evidence="1">
    <location>
        <begin position="13"/>
        <end position="290"/>
    </location>
</feature>
<dbReference type="GO" id="GO:0016740">
    <property type="term" value="F:transferase activity"/>
    <property type="evidence" value="ECO:0007669"/>
    <property type="project" value="UniProtKB-KW"/>
</dbReference>
<dbReference type="PANTHER" id="PTHR12526">
    <property type="entry name" value="GLYCOSYLTRANSFERASE"/>
    <property type="match status" value="1"/>
</dbReference>
<accession>A0AA44XUS1</accession>
<dbReference type="NCBIfam" id="NF038011">
    <property type="entry name" value="PelF"/>
    <property type="match status" value="1"/>
</dbReference>
<proteinExistence type="predicted"/>
<dbReference type="EMBL" id="PVHK01000228">
    <property type="protein sequence ID" value="PRH38811.1"/>
    <property type="molecule type" value="Genomic_DNA"/>
</dbReference>
<organism evidence="2 3">
    <name type="scientific">Burkholderia vietnamiensis</name>
    <dbReference type="NCBI Taxonomy" id="60552"/>
    <lineage>
        <taxon>Bacteria</taxon>
        <taxon>Pseudomonadati</taxon>
        <taxon>Pseudomonadota</taxon>
        <taxon>Betaproteobacteria</taxon>
        <taxon>Burkholderiales</taxon>
        <taxon>Burkholderiaceae</taxon>
        <taxon>Burkholderia</taxon>
        <taxon>Burkholderia cepacia complex</taxon>
    </lineage>
</organism>
<name>A0AA44XUS1_BURVI</name>
<evidence type="ECO:0000313" key="2">
    <source>
        <dbReference type="EMBL" id="PRH38811.1"/>
    </source>
</evidence>
<dbReference type="Proteomes" id="UP000237632">
    <property type="component" value="Unassembled WGS sequence"/>
</dbReference>
<dbReference type="AlphaFoldDB" id="A0AA44XUS1"/>
<dbReference type="Gene3D" id="3.40.50.2000">
    <property type="entry name" value="Glycogen Phosphorylase B"/>
    <property type="match status" value="2"/>
</dbReference>
<protein>
    <submittedName>
        <fullName evidence="2">Glycosyl transferase family 1</fullName>
    </submittedName>
</protein>
<dbReference type="RefSeq" id="WP_105857044.1">
    <property type="nucleotide sequence ID" value="NZ_PVHK01000228.1"/>
</dbReference>
<dbReference type="InterPro" id="IPR047691">
    <property type="entry name" value="PelF-like"/>
</dbReference>
<dbReference type="Pfam" id="PF11997">
    <property type="entry name" value="DUF3492"/>
    <property type="match status" value="1"/>
</dbReference>
<gene>
    <name evidence="2" type="ORF">C6T65_29710</name>
</gene>
<dbReference type="InterPro" id="IPR022622">
    <property type="entry name" value="DUF3492"/>
</dbReference>
<evidence type="ECO:0000313" key="3">
    <source>
        <dbReference type="Proteomes" id="UP000237632"/>
    </source>
</evidence>
<keyword evidence="2" id="KW-0808">Transferase</keyword>
<dbReference type="SUPFAM" id="SSF53756">
    <property type="entry name" value="UDP-Glycosyltransferase/glycogen phosphorylase"/>
    <property type="match status" value="1"/>
</dbReference>
<comment type="caution">
    <text evidence="2">The sequence shown here is derived from an EMBL/GenBank/DDBJ whole genome shotgun (WGS) entry which is preliminary data.</text>
</comment>
<dbReference type="PANTHER" id="PTHR12526:SF608">
    <property type="entry name" value="PELF"/>
    <property type="match status" value="1"/>
</dbReference>
<dbReference type="Pfam" id="PF13692">
    <property type="entry name" value="Glyco_trans_1_4"/>
    <property type="match status" value="1"/>
</dbReference>
<reference evidence="2 3" key="1">
    <citation type="submission" date="2018-03" db="EMBL/GenBank/DDBJ databases">
        <authorList>
            <person name="Nguyen K."/>
            <person name="Fouts D."/>
            <person name="Sutton G."/>
        </authorList>
    </citation>
    <scope>NUCLEOTIDE SEQUENCE [LARGE SCALE GENOMIC DNA]</scope>
    <source>
        <strain evidence="2 3">AU3578</strain>
    </source>
</reference>
<sequence length="535" mass="59182">MKESLKRCADGVDVCLLLEGTFPFVRGGVSSWVNEMLRAYPSIRFGIVFIGSREEDYAGAAYPLPDNVVHFEAHYLYETAAPDELATRAAPGDPAAFARSAELHAALRHGDDVGSLLLHMMPMLGEHGALNEAQFTSSLRAWDYIVEQYNTHCTDPSFTDYFWTVRIMHKPLWLLSRVAEKLVPARVYHTVSTGYAGFLGALMRYRTGRPLLVSEHGIYTKERKIDLLQSEWIRDNRGAFERDISQISYFRELWVRLFSTLGKLAYDAADDIVALYETNRQRQIADGATAERTHNIPNGVDVDGLAPLIAKRQPGPHRVVGLIGRVVPIKDIKTFIRAIFIASRSMPEIEGWIIGPEEEDKAYALECRALVESLGLASTVTFLGFQRIDDILPKVDVIALSSISEALPLVVLEGFAAGVPSITTDVGSCRQLIEGMDEEDRALGVAGAVVPIANPAAFATAVLDLFADNARWHAAQRAGLARVRRYYTKPQMIERYRLLYERLSAVPDREPTVGSAARAVGCPVHGGASHGQETR</sequence>
<evidence type="ECO:0000259" key="1">
    <source>
        <dbReference type="Pfam" id="PF11997"/>
    </source>
</evidence>